<feature type="region of interest" description="Disordered" evidence="1">
    <location>
        <begin position="322"/>
        <end position="358"/>
    </location>
</feature>
<dbReference type="AlphaFoldDB" id="A0A1V8TUM5"/>
<comment type="caution">
    <text evidence="2">The sequence shown here is derived from an EMBL/GenBank/DDBJ whole genome shotgun (WGS) entry which is preliminary data.</text>
</comment>
<protein>
    <recommendedName>
        <fullName evidence="4">Glycine zipper 2TM domain-containing protein</fullName>
    </recommendedName>
</protein>
<feature type="compositionally biased region" description="Basic and acidic residues" evidence="1">
    <location>
        <begin position="180"/>
        <end position="210"/>
    </location>
</feature>
<feature type="compositionally biased region" description="Low complexity" evidence="1">
    <location>
        <begin position="214"/>
        <end position="227"/>
    </location>
</feature>
<feature type="compositionally biased region" description="Basic residues" evidence="1">
    <location>
        <begin position="228"/>
        <end position="243"/>
    </location>
</feature>
<name>A0A1V8TUM5_9PEZI</name>
<dbReference type="InParanoid" id="A0A1V8TUM5"/>
<accession>A0A1V8TUM5</accession>
<evidence type="ECO:0000313" key="3">
    <source>
        <dbReference type="Proteomes" id="UP000192596"/>
    </source>
</evidence>
<gene>
    <name evidence="2" type="ORF">B0A48_00429</name>
</gene>
<dbReference type="EMBL" id="NAJO01000001">
    <property type="protein sequence ID" value="OQO15047.1"/>
    <property type="molecule type" value="Genomic_DNA"/>
</dbReference>
<evidence type="ECO:0008006" key="4">
    <source>
        <dbReference type="Google" id="ProtNLM"/>
    </source>
</evidence>
<dbReference type="Proteomes" id="UP000192596">
    <property type="component" value="Unassembled WGS sequence"/>
</dbReference>
<proteinExistence type="predicted"/>
<dbReference type="OrthoDB" id="3647485at2759"/>
<organism evidence="2 3">
    <name type="scientific">Cryoendolithus antarcticus</name>
    <dbReference type="NCBI Taxonomy" id="1507870"/>
    <lineage>
        <taxon>Eukaryota</taxon>
        <taxon>Fungi</taxon>
        <taxon>Dikarya</taxon>
        <taxon>Ascomycota</taxon>
        <taxon>Pezizomycotina</taxon>
        <taxon>Dothideomycetes</taxon>
        <taxon>Dothideomycetidae</taxon>
        <taxon>Cladosporiales</taxon>
        <taxon>Cladosporiaceae</taxon>
        <taxon>Cryoendolithus</taxon>
    </lineage>
</organism>
<sequence>MEDGLELALESLDRGTSSKHFDKAIDKVGGHYDRLTGKQKEQLKQDQAKERGNDQKDSRENDRPRQKSNRHRNTLPSPERDPNDRDYDPYSDRELEVQSQTSERVIRAYEDERDDPKRRPHPSIVGSTRSRQSRGTKMSHANGGGRYSHSRGRYDDDDSDYDDRSGRRVKSNGRGYDPATGREYDREIVETERYRGPPRDWETRGNERLGDPWAAGAGAGAVALRNGSGHRSKSRHSRRNRSRSRSDSRSRSRSRSRSHEGPLGDIKEKVDENFDTSLRGAGVAIAGAVIGGLIGKEISGGKKDKRRDMALGGIVGGLGANWAENKWQESRHEKRDRGGGQRYEERYEGRDRDRSRGR</sequence>
<feature type="region of interest" description="Disordered" evidence="1">
    <location>
        <begin position="1"/>
        <end position="271"/>
    </location>
</feature>
<feature type="compositionally biased region" description="Polar residues" evidence="1">
    <location>
        <begin position="125"/>
        <end position="136"/>
    </location>
</feature>
<keyword evidence="3" id="KW-1185">Reference proteome</keyword>
<feature type="compositionally biased region" description="Basic and acidic residues" evidence="1">
    <location>
        <begin position="257"/>
        <end position="271"/>
    </location>
</feature>
<feature type="compositionally biased region" description="Basic and acidic residues" evidence="1">
    <location>
        <begin position="326"/>
        <end position="358"/>
    </location>
</feature>
<evidence type="ECO:0000313" key="2">
    <source>
        <dbReference type="EMBL" id="OQO15047.1"/>
    </source>
</evidence>
<reference evidence="3" key="1">
    <citation type="submission" date="2017-03" db="EMBL/GenBank/DDBJ databases">
        <title>Genomes of endolithic fungi from Antarctica.</title>
        <authorList>
            <person name="Coleine C."/>
            <person name="Masonjones S."/>
            <person name="Stajich J.E."/>
        </authorList>
    </citation>
    <scope>NUCLEOTIDE SEQUENCE [LARGE SCALE GENOMIC DNA]</scope>
    <source>
        <strain evidence="3">CCFEE 5527</strain>
    </source>
</reference>
<evidence type="ECO:0000256" key="1">
    <source>
        <dbReference type="SAM" id="MobiDB-lite"/>
    </source>
</evidence>
<feature type="compositionally biased region" description="Basic and acidic residues" evidence="1">
    <location>
        <begin position="19"/>
        <end position="65"/>
    </location>
</feature>
<feature type="compositionally biased region" description="Basic and acidic residues" evidence="1">
    <location>
        <begin position="104"/>
        <end position="117"/>
    </location>
</feature>
<feature type="compositionally biased region" description="Basic and acidic residues" evidence="1">
    <location>
        <begin position="78"/>
        <end position="96"/>
    </location>
</feature>
<dbReference type="STRING" id="1507870.A0A1V8TUM5"/>